<dbReference type="PANTHER" id="PTHR43766:SF1">
    <property type="entry name" value="TRYPTOPHAN--TRNA LIGASE, MITOCHONDRIAL"/>
    <property type="match status" value="1"/>
</dbReference>
<dbReference type="InterPro" id="IPR002305">
    <property type="entry name" value="aa-tRNA-synth_Ic"/>
</dbReference>
<evidence type="ECO:0000259" key="11">
    <source>
        <dbReference type="Pfam" id="PF04073"/>
    </source>
</evidence>
<evidence type="ECO:0000256" key="8">
    <source>
        <dbReference type="ARBA" id="ARBA00049929"/>
    </source>
</evidence>
<sequence length="504" mass="57294">MDTYKRIVEKLNSTGIKYEEVDQTAAKNRSVDELVRVTVMTYGDGMSTLFFKNERDEYIVILRRDDRNVRTQEVKKLSGSRSLNFAEENDLEKLGFETGLVSPALLGELQEKFPVKIYIDSMVMDNEKVICGIGREGYGLKIKVEDLLKVLGKYKVAEITEPNLKRQAGVVSKKRILTGDTPSGKLHIGHYVGTLENRVKLQDEYETYILLANNHAYANYFDKSELINQNVYDVFLDNLAVGIDPNKSTIYLESGIPETHVLYSFFLNMVKHSRALRNPSVKDEVRYKKLDPSLGFISYPILQAADILQFNASLVPVGEDQLPVIEQAREIAKDFNKAYGNLFVMPEGRVGRVARLVGTDGKEKMSKSGHNAILLSDDEETLKKKVMSMYTDPNRIKASDKGTVEGNPVFIYHDAFNTNKDEINDLKERYTQGKVGDIEVKEKLFAALNTFLEPIREKRKYYEERPDEAKDILISGTEKARKVVVQTLEKLQSMVGINKLIEKE</sequence>
<name>A0A0G0QXN0_9BACT</name>
<dbReference type="InterPro" id="IPR007214">
    <property type="entry name" value="YbaK/aa-tRNA-synth-assoc-dom"/>
</dbReference>
<dbReference type="AlphaFoldDB" id="A0A0G0QXN0"/>
<dbReference type="Gene3D" id="3.40.50.620">
    <property type="entry name" value="HUPs"/>
    <property type="match status" value="1"/>
</dbReference>
<dbReference type="NCBIfam" id="TIGR00233">
    <property type="entry name" value="trpS"/>
    <property type="match status" value="1"/>
</dbReference>
<protein>
    <recommendedName>
        <fullName evidence="2 9">Tryptophan--tRNA ligase</fullName>
        <ecNumber evidence="2 9">6.1.1.2</ecNumber>
    </recommendedName>
</protein>
<evidence type="ECO:0000256" key="10">
    <source>
        <dbReference type="RuleBase" id="RU363036"/>
    </source>
</evidence>
<keyword evidence="5 10" id="KW-0067">ATP-binding</keyword>
<dbReference type="GO" id="GO:0005524">
    <property type="term" value="F:ATP binding"/>
    <property type="evidence" value="ECO:0007669"/>
    <property type="project" value="UniProtKB-KW"/>
</dbReference>
<evidence type="ECO:0000313" key="12">
    <source>
        <dbReference type="EMBL" id="KKR06402.1"/>
    </source>
</evidence>
<dbReference type="GO" id="GO:0002161">
    <property type="term" value="F:aminoacyl-tRNA deacylase activity"/>
    <property type="evidence" value="ECO:0007669"/>
    <property type="project" value="InterPro"/>
</dbReference>
<dbReference type="SUPFAM" id="SSF52374">
    <property type="entry name" value="Nucleotidylyl transferase"/>
    <property type="match status" value="1"/>
</dbReference>
<proteinExistence type="inferred from homology"/>
<keyword evidence="6 10" id="KW-0648">Protein biosynthesis</keyword>
<dbReference type="GO" id="GO:0005829">
    <property type="term" value="C:cytosol"/>
    <property type="evidence" value="ECO:0007669"/>
    <property type="project" value="TreeGrafter"/>
</dbReference>
<accession>A0A0G0QXN0</accession>
<dbReference type="GO" id="GO:0006436">
    <property type="term" value="P:tryptophanyl-tRNA aminoacylation"/>
    <property type="evidence" value="ECO:0007669"/>
    <property type="project" value="UniProtKB-UniRule"/>
</dbReference>
<dbReference type="EMBL" id="LBWK01000001">
    <property type="protein sequence ID" value="KKR06402.1"/>
    <property type="molecule type" value="Genomic_DNA"/>
</dbReference>
<keyword evidence="3 10" id="KW-0436">Ligase</keyword>
<evidence type="ECO:0000256" key="2">
    <source>
        <dbReference type="ARBA" id="ARBA00013161"/>
    </source>
</evidence>
<dbReference type="STRING" id="1619100.UT34_C0001G0442"/>
<reference evidence="12 13" key="1">
    <citation type="journal article" date="2015" name="Nature">
        <title>rRNA introns, odd ribosomes, and small enigmatic genomes across a large radiation of phyla.</title>
        <authorList>
            <person name="Brown C.T."/>
            <person name="Hug L.A."/>
            <person name="Thomas B.C."/>
            <person name="Sharon I."/>
            <person name="Castelle C.J."/>
            <person name="Singh A."/>
            <person name="Wilkins M.J."/>
            <person name="Williams K.H."/>
            <person name="Banfield J.F."/>
        </authorList>
    </citation>
    <scope>NUCLEOTIDE SEQUENCE [LARGE SCALE GENOMIC DNA]</scope>
</reference>
<dbReference type="CDD" id="cd00806">
    <property type="entry name" value="TrpRS_core"/>
    <property type="match status" value="1"/>
</dbReference>
<evidence type="ECO:0000256" key="6">
    <source>
        <dbReference type="ARBA" id="ARBA00022917"/>
    </source>
</evidence>
<gene>
    <name evidence="12" type="ORF">UT34_C0001G0442</name>
</gene>
<organism evidence="12 13">
    <name type="scientific">candidate division WS6 bacterium GW2011_GWF2_39_15</name>
    <dbReference type="NCBI Taxonomy" id="1619100"/>
    <lineage>
        <taxon>Bacteria</taxon>
        <taxon>Candidatus Dojkabacteria</taxon>
    </lineage>
</organism>
<dbReference type="PANTHER" id="PTHR43766">
    <property type="entry name" value="TRYPTOPHAN--TRNA LIGASE, MITOCHONDRIAL"/>
    <property type="match status" value="1"/>
</dbReference>
<dbReference type="Gene3D" id="3.90.960.10">
    <property type="entry name" value="YbaK/aminoacyl-tRNA synthetase-associated domain"/>
    <property type="match status" value="1"/>
</dbReference>
<evidence type="ECO:0000256" key="9">
    <source>
        <dbReference type="NCBIfam" id="TIGR00233"/>
    </source>
</evidence>
<comment type="catalytic activity">
    <reaction evidence="8">
        <text>tRNA(Trp) + L-tryptophan + ATP = L-tryptophyl-tRNA(Trp) + AMP + diphosphate + H(+)</text>
        <dbReference type="Rhea" id="RHEA:24080"/>
        <dbReference type="Rhea" id="RHEA-COMP:9671"/>
        <dbReference type="Rhea" id="RHEA-COMP:9705"/>
        <dbReference type="ChEBI" id="CHEBI:15378"/>
        <dbReference type="ChEBI" id="CHEBI:30616"/>
        <dbReference type="ChEBI" id="CHEBI:33019"/>
        <dbReference type="ChEBI" id="CHEBI:57912"/>
        <dbReference type="ChEBI" id="CHEBI:78442"/>
        <dbReference type="ChEBI" id="CHEBI:78535"/>
        <dbReference type="ChEBI" id="CHEBI:456215"/>
        <dbReference type="EC" id="6.1.1.2"/>
    </reaction>
</comment>
<dbReference type="Proteomes" id="UP000034799">
    <property type="component" value="Unassembled WGS sequence"/>
</dbReference>
<dbReference type="InterPro" id="IPR036754">
    <property type="entry name" value="YbaK/aa-tRNA-synt-asso_dom_sf"/>
</dbReference>
<comment type="caution">
    <text evidence="12">The sequence shown here is derived from an EMBL/GenBank/DDBJ whole genome shotgun (WGS) entry which is preliminary data.</text>
</comment>
<dbReference type="Gene3D" id="1.10.240.10">
    <property type="entry name" value="Tyrosyl-Transfer RNA Synthetase"/>
    <property type="match status" value="1"/>
</dbReference>
<evidence type="ECO:0000256" key="1">
    <source>
        <dbReference type="ARBA" id="ARBA00005594"/>
    </source>
</evidence>
<dbReference type="InterPro" id="IPR002306">
    <property type="entry name" value="Trp-tRNA-ligase"/>
</dbReference>
<dbReference type="PATRIC" id="fig|1619100.3.peg.449"/>
<dbReference type="FunFam" id="1.10.240.10:FF:000005">
    <property type="entry name" value="Tryptophan--tRNA ligase"/>
    <property type="match status" value="1"/>
</dbReference>
<dbReference type="Pfam" id="PF00579">
    <property type="entry name" value="tRNA-synt_1b"/>
    <property type="match status" value="1"/>
</dbReference>
<keyword evidence="7 10" id="KW-0030">Aminoacyl-tRNA synthetase</keyword>
<dbReference type="SUPFAM" id="SSF55826">
    <property type="entry name" value="YbaK/ProRS associated domain"/>
    <property type="match status" value="1"/>
</dbReference>
<dbReference type="InterPro" id="IPR050203">
    <property type="entry name" value="Trp-tRNA_synthetase"/>
</dbReference>
<evidence type="ECO:0000256" key="4">
    <source>
        <dbReference type="ARBA" id="ARBA00022741"/>
    </source>
</evidence>
<dbReference type="PRINTS" id="PR01039">
    <property type="entry name" value="TRNASYNTHTRP"/>
</dbReference>
<evidence type="ECO:0000256" key="3">
    <source>
        <dbReference type="ARBA" id="ARBA00022598"/>
    </source>
</evidence>
<dbReference type="InterPro" id="IPR014729">
    <property type="entry name" value="Rossmann-like_a/b/a_fold"/>
</dbReference>
<evidence type="ECO:0000256" key="5">
    <source>
        <dbReference type="ARBA" id="ARBA00022840"/>
    </source>
</evidence>
<dbReference type="GO" id="GO:0004830">
    <property type="term" value="F:tryptophan-tRNA ligase activity"/>
    <property type="evidence" value="ECO:0007669"/>
    <property type="project" value="UniProtKB-UniRule"/>
</dbReference>
<dbReference type="EC" id="6.1.1.2" evidence="2 9"/>
<comment type="similarity">
    <text evidence="1 10">Belongs to the class-I aminoacyl-tRNA synthetase family.</text>
</comment>
<dbReference type="PROSITE" id="PS00178">
    <property type="entry name" value="AA_TRNA_LIGASE_I"/>
    <property type="match status" value="1"/>
</dbReference>
<evidence type="ECO:0000256" key="7">
    <source>
        <dbReference type="ARBA" id="ARBA00023146"/>
    </source>
</evidence>
<keyword evidence="4 10" id="KW-0547">Nucleotide-binding</keyword>
<evidence type="ECO:0000313" key="13">
    <source>
        <dbReference type="Proteomes" id="UP000034799"/>
    </source>
</evidence>
<dbReference type="InterPro" id="IPR001412">
    <property type="entry name" value="aa-tRNA-synth_I_CS"/>
</dbReference>
<dbReference type="Pfam" id="PF04073">
    <property type="entry name" value="tRNA_edit"/>
    <property type="match status" value="1"/>
</dbReference>
<feature type="domain" description="YbaK/aminoacyl-tRNA synthetase-associated" evidence="11">
    <location>
        <begin position="42"/>
        <end position="149"/>
    </location>
</feature>